<organism evidence="15 16">
    <name type="scientific">Phaeomoniella chlamydospora</name>
    <name type="common">Phaeoacremonium chlamydosporum</name>
    <dbReference type="NCBI Taxonomy" id="158046"/>
    <lineage>
        <taxon>Eukaryota</taxon>
        <taxon>Fungi</taxon>
        <taxon>Dikarya</taxon>
        <taxon>Ascomycota</taxon>
        <taxon>Pezizomycotina</taxon>
        <taxon>Eurotiomycetes</taxon>
        <taxon>Chaetothyriomycetidae</taxon>
        <taxon>Phaeomoniellales</taxon>
        <taxon>Phaeomoniellaceae</taxon>
        <taxon>Phaeomoniella</taxon>
    </lineage>
</organism>
<evidence type="ECO:0000256" key="5">
    <source>
        <dbReference type="ARBA" id="ARBA00022454"/>
    </source>
</evidence>
<accession>A0A0G2FR75</accession>
<dbReference type="Proteomes" id="UP000053317">
    <property type="component" value="Unassembled WGS sequence"/>
</dbReference>
<dbReference type="GO" id="GO:0051301">
    <property type="term" value="P:cell division"/>
    <property type="evidence" value="ECO:0007669"/>
    <property type="project" value="UniProtKB-KW"/>
</dbReference>
<keyword evidence="6" id="KW-0132">Cell division</keyword>
<evidence type="ECO:0000256" key="11">
    <source>
        <dbReference type="ARBA" id="ARBA00023242"/>
    </source>
</evidence>
<evidence type="ECO:0000256" key="13">
    <source>
        <dbReference type="ARBA" id="ARBA00023328"/>
    </source>
</evidence>
<dbReference type="InterPro" id="IPR015590">
    <property type="entry name" value="Aldehyde_DH_dom"/>
</dbReference>
<keyword evidence="9" id="KW-0560">Oxidoreductase</keyword>
<evidence type="ECO:0000256" key="6">
    <source>
        <dbReference type="ARBA" id="ARBA00022618"/>
    </source>
</evidence>
<dbReference type="InterPro" id="IPR007128">
    <property type="entry name" value="PMF1/Nnf1"/>
</dbReference>
<dbReference type="FunFam" id="3.40.605.10:FF:000003">
    <property type="entry name" value="Methylmalonate-semialdehyde dehydrogenase [acylating]"/>
    <property type="match status" value="1"/>
</dbReference>
<dbReference type="Gene3D" id="3.40.605.10">
    <property type="entry name" value="Aldehyde Dehydrogenase, Chain A, domain 1"/>
    <property type="match status" value="1"/>
</dbReference>
<dbReference type="AlphaFoldDB" id="A0A0G2FR75"/>
<dbReference type="GO" id="GO:0006210">
    <property type="term" value="P:thymine catabolic process"/>
    <property type="evidence" value="ECO:0007669"/>
    <property type="project" value="TreeGrafter"/>
</dbReference>
<gene>
    <name evidence="15" type="ORF">UCRPC4_g06743</name>
</gene>
<evidence type="ECO:0000256" key="4">
    <source>
        <dbReference type="ARBA" id="ARBA00013048"/>
    </source>
</evidence>
<dbReference type="PROSITE" id="PS00070">
    <property type="entry name" value="ALDEHYDE_DEHYDR_CYS"/>
    <property type="match status" value="1"/>
</dbReference>
<sequence length="778" mass="84059">MSMSLGNPANITLATSTAASAADDYPATHDQIADPVDTHNFLDNRFVPSKATQWIDLHDPATNNLVTRIPQSTDEELKAAVASAEKAFPAWRETSIIARQQIMFKFTALIRENWDRLAASITLEQGKTFADAKGDVLRGLQVAETACGITTQLTGEVLEVAKDMETRSYREPLGVVAAICPFNFPAMIPLWCIPIATVTGNCMILKPSERDPGAAMILAELAQKAGFPPGVINIVHGSAKTVDFIIDEPTIKAISFVGSNRAGEYIFARGSAQGKRVQANLGAKNHAALLPDCNKNHALNAIVGAAFGAAGQRCMALSTIVTVGETKDWLPEIAELAKNLNTNGGFEEGADLGPVVSPQSKERIEKLIASAEEEGATILLDGRGYKPEKYPNGNWIGPTIISDVKPHMRCYTEEIFGPVLVCLSVPDLDSAIDLINNNEYGNGAAIFTRSGATATRFQKDIEAGQVGINVPIPVPLPMFSFTGNKKSVAGTGASNFYGSSDQQYAPERGIARKLYTKYSLIFPVWGTRTFLHLSTLPTIVLNFGLPILSIPTPDDCITMTMPSRTSTSPSPPPSAPIAATPGPRAAALNKIFVSALQSTLKTHSYANFSACFPTPAQACPAALEGVWKQLNDKLEANCLREFEEICRERNVIEGLNEWDTAIEDARRRRDRSIIGDGPGRPMHTLTAAELQSAHLTPYLQTAEQELETKLKATQSENQKIMQSIVSQRSDIESLVHDLEAVIKDLEGSVEAMNVGMGRGVDGLRAEVWEMEEELKAVS</sequence>
<dbReference type="GO" id="GO:0005634">
    <property type="term" value="C:nucleus"/>
    <property type="evidence" value="ECO:0007669"/>
    <property type="project" value="UniProtKB-SubCell"/>
</dbReference>
<keyword evidence="11" id="KW-0539">Nucleus</keyword>
<keyword evidence="7" id="KW-0498">Mitosis</keyword>
<dbReference type="InterPro" id="IPR016161">
    <property type="entry name" value="Ald_DH/histidinol_DH"/>
</dbReference>
<dbReference type="InterPro" id="IPR010061">
    <property type="entry name" value="MeMal-semiAld_DH"/>
</dbReference>
<dbReference type="NCBIfam" id="TIGR01722">
    <property type="entry name" value="MMSDH"/>
    <property type="match status" value="1"/>
</dbReference>
<dbReference type="Pfam" id="PF00171">
    <property type="entry name" value="Aldedh"/>
    <property type="match status" value="1"/>
</dbReference>
<dbReference type="GO" id="GO:0000444">
    <property type="term" value="C:MIS12/MIND type complex"/>
    <property type="evidence" value="ECO:0007669"/>
    <property type="project" value="InterPro"/>
</dbReference>
<evidence type="ECO:0000256" key="12">
    <source>
        <dbReference type="ARBA" id="ARBA00023306"/>
    </source>
</evidence>
<evidence type="ECO:0000259" key="14">
    <source>
        <dbReference type="Pfam" id="PF00171"/>
    </source>
</evidence>
<keyword evidence="10" id="KW-0520">NAD</keyword>
<keyword evidence="13" id="KW-0137">Centromere</keyword>
<dbReference type="PANTHER" id="PTHR43866">
    <property type="entry name" value="MALONATE-SEMIALDEHYDE DEHYDROGENASE"/>
    <property type="match status" value="1"/>
</dbReference>
<keyword evidence="8" id="KW-0995">Kinetochore</keyword>
<dbReference type="InterPro" id="IPR016163">
    <property type="entry name" value="Ald_DH_C"/>
</dbReference>
<evidence type="ECO:0000256" key="7">
    <source>
        <dbReference type="ARBA" id="ARBA00022776"/>
    </source>
</evidence>
<keyword evidence="16" id="KW-1185">Reference proteome</keyword>
<dbReference type="EC" id="1.2.1.27" evidence="4"/>
<comment type="subcellular location">
    <subcellularLocation>
        <location evidence="2">Chromosome</location>
        <location evidence="2">Centromere</location>
        <location evidence="2">Kinetochore</location>
    </subcellularLocation>
    <subcellularLocation>
        <location evidence="1">Nucleus</location>
    </subcellularLocation>
</comment>
<reference evidence="15 16" key="2">
    <citation type="submission" date="2015-05" db="EMBL/GenBank/DDBJ databases">
        <authorList>
            <person name="Morales-Cruz A."/>
            <person name="Amrine K.C."/>
            <person name="Cantu D."/>
        </authorList>
    </citation>
    <scope>NUCLEOTIDE SEQUENCE [LARGE SCALE GENOMIC DNA]</scope>
    <source>
        <strain evidence="15">UCRPC4</strain>
    </source>
</reference>
<evidence type="ECO:0000256" key="8">
    <source>
        <dbReference type="ARBA" id="ARBA00022838"/>
    </source>
</evidence>
<feature type="domain" description="Aldehyde dehydrogenase" evidence="14">
    <location>
        <begin position="46"/>
        <end position="492"/>
    </location>
</feature>
<comment type="caution">
    <text evidence="15">The sequence shown here is derived from an EMBL/GenBank/DDBJ whole genome shotgun (WGS) entry which is preliminary data.</text>
</comment>
<dbReference type="FunFam" id="3.40.309.10:FF:000002">
    <property type="entry name" value="Methylmalonate-semialdehyde dehydrogenase (Acylating)"/>
    <property type="match status" value="1"/>
</dbReference>
<dbReference type="GO" id="GO:0004491">
    <property type="term" value="F:methylmalonate-semialdehyde dehydrogenase (acylating, NAD) activity"/>
    <property type="evidence" value="ECO:0007669"/>
    <property type="project" value="UniProtKB-EC"/>
</dbReference>
<evidence type="ECO:0000256" key="9">
    <source>
        <dbReference type="ARBA" id="ARBA00023002"/>
    </source>
</evidence>
<dbReference type="GO" id="GO:0005739">
    <property type="term" value="C:mitochondrion"/>
    <property type="evidence" value="ECO:0007669"/>
    <property type="project" value="TreeGrafter"/>
</dbReference>
<dbReference type="OrthoDB" id="310895at2759"/>
<dbReference type="PANTHER" id="PTHR43866:SF3">
    <property type="entry name" value="METHYLMALONATE-SEMIALDEHYDE DEHYDROGENASE [ACYLATING], MITOCHONDRIAL"/>
    <property type="match status" value="1"/>
</dbReference>
<keyword evidence="5" id="KW-0158">Chromosome</keyword>
<evidence type="ECO:0000256" key="2">
    <source>
        <dbReference type="ARBA" id="ARBA00004629"/>
    </source>
</evidence>
<reference evidence="15 16" key="1">
    <citation type="submission" date="2015-05" db="EMBL/GenBank/DDBJ databases">
        <title>Distinctive expansion of gene families associated with plant cell wall degradation and secondary metabolism in the genomes of grapevine trunk pathogens.</title>
        <authorList>
            <person name="Lawrence D.P."/>
            <person name="Travadon R."/>
            <person name="Rolshausen P.E."/>
            <person name="Baumgartner K."/>
        </authorList>
    </citation>
    <scope>NUCLEOTIDE SEQUENCE [LARGE SCALE GENOMIC DNA]</scope>
    <source>
        <strain evidence="15">UCRPC4</strain>
    </source>
</reference>
<dbReference type="InterPro" id="IPR016160">
    <property type="entry name" value="Ald_DH_CS_CYS"/>
</dbReference>
<dbReference type="Gene3D" id="3.40.309.10">
    <property type="entry name" value="Aldehyde Dehydrogenase, Chain A, domain 2"/>
    <property type="match status" value="1"/>
</dbReference>
<comment type="similarity">
    <text evidence="3">Belongs to the aldehyde dehydrogenase family.</text>
</comment>
<dbReference type="Pfam" id="PF03980">
    <property type="entry name" value="Nnf1"/>
    <property type="match status" value="1"/>
</dbReference>
<evidence type="ECO:0000256" key="3">
    <source>
        <dbReference type="ARBA" id="ARBA00009986"/>
    </source>
</evidence>
<evidence type="ECO:0000313" key="15">
    <source>
        <dbReference type="EMBL" id="KKY14423.1"/>
    </source>
</evidence>
<evidence type="ECO:0000256" key="1">
    <source>
        <dbReference type="ARBA" id="ARBA00004123"/>
    </source>
</evidence>
<dbReference type="CDD" id="cd07085">
    <property type="entry name" value="ALDH_F6_MMSDH"/>
    <property type="match status" value="1"/>
</dbReference>
<evidence type="ECO:0000256" key="10">
    <source>
        <dbReference type="ARBA" id="ARBA00023027"/>
    </source>
</evidence>
<keyword evidence="12" id="KW-0131">Cell cycle</keyword>
<dbReference type="SUPFAM" id="SSF53720">
    <property type="entry name" value="ALDH-like"/>
    <property type="match status" value="1"/>
</dbReference>
<dbReference type="EMBL" id="LCWF01000226">
    <property type="protein sequence ID" value="KKY14423.1"/>
    <property type="molecule type" value="Genomic_DNA"/>
</dbReference>
<protein>
    <recommendedName>
        <fullName evidence="4">methylmalonate-semialdehyde dehydrogenase (CoA acylating)</fullName>
        <ecNumber evidence="4">1.2.1.27</ecNumber>
    </recommendedName>
</protein>
<dbReference type="GO" id="GO:0006574">
    <property type="term" value="P:L-valine catabolic process"/>
    <property type="evidence" value="ECO:0007669"/>
    <property type="project" value="TreeGrafter"/>
</dbReference>
<evidence type="ECO:0000313" key="16">
    <source>
        <dbReference type="Proteomes" id="UP000053317"/>
    </source>
</evidence>
<proteinExistence type="inferred from homology"/>
<dbReference type="InterPro" id="IPR016162">
    <property type="entry name" value="Ald_DH_N"/>
</dbReference>
<name>A0A0G2FR75_PHACM</name>